<feature type="compositionally biased region" description="Polar residues" evidence="1">
    <location>
        <begin position="17"/>
        <end position="36"/>
    </location>
</feature>
<proteinExistence type="predicted"/>
<sequence>MCIYTPPENVALHPHCSSPQNKTTAIISPPNQSSNNHTRAPTMLVPLILVSVLTNTAVLAAPGHPSPGGTHHLQAKPQQPGTMAQKLAARLARRWDVYEAYGRYWAYWNPPQREDQPIPTPLPSLPVPLITTSFLPLTGTGLATAPAPPPTAASVSAASASGWTSVLTVTLWPNTTFTPLNAVPTSTETVLVTLLPDRPQTLTLTPPFIVVTVSEEAAPAAAQTTTTVIATPSPVAAPVPAPAPEGQTVTLVETSTLSGASAGVQTFTSLVVVPVSTPASAPTPTAPPVELVTVYEGTITVTVHDLVTVG</sequence>
<evidence type="ECO:0000313" key="3">
    <source>
        <dbReference type="Proteomes" id="UP001286456"/>
    </source>
</evidence>
<dbReference type="Proteomes" id="UP001286456">
    <property type="component" value="Unassembled WGS sequence"/>
</dbReference>
<dbReference type="EMBL" id="JAUEPO010000001">
    <property type="protein sequence ID" value="KAK3336705.1"/>
    <property type="molecule type" value="Genomic_DNA"/>
</dbReference>
<keyword evidence="3" id="KW-1185">Reference proteome</keyword>
<dbReference type="AlphaFoldDB" id="A0AAE0J508"/>
<protein>
    <submittedName>
        <fullName evidence="2">Uncharacterized protein</fullName>
    </submittedName>
</protein>
<gene>
    <name evidence="2" type="ORF">B0T19DRAFT_454187</name>
</gene>
<reference evidence="2" key="1">
    <citation type="journal article" date="2023" name="Mol. Phylogenet. Evol.">
        <title>Genome-scale phylogeny and comparative genomics of the fungal order Sordariales.</title>
        <authorList>
            <person name="Hensen N."/>
            <person name="Bonometti L."/>
            <person name="Westerberg I."/>
            <person name="Brannstrom I.O."/>
            <person name="Guillou S."/>
            <person name="Cros-Aarteil S."/>
            <person name="Calhoun S."/>
            <person name="Haridas S."/>
            <person name="Kuo A."/>
            <person name="Mondo S."/>
            <person name="Pangilinan J."/>
            <person name="Riley R."/>
            <person name="LaButti K."/>
            <person name="Andreopoulos B."/>
            <person name="Lipzen A."/>
            <person name="Chen C."/>
            <person name="Yan M."/>
            <person name="Daum C."/>
            <person name="Ng V."/>
            <person name="Clum A."/>
            <person name="Steindorff A."/>
            <person name="Ohm R.A."/>
            <person name="Martin F."/>
            <person name="Silar P."/>
            <person name="Natvig D.O."/>
            <person name="Lalanne C."/>
            <person name="Gautier V."/>
            <person name="Ament-Velasquez S.L."/>
            <person name="Kruys A."/>
            <person name="Hutchinson M.I."/>
            <person name="Powell A.J."/>
            <person name="Barry K."/>
            <person name="Miller A.N."/>
            <person name="Grigoriev I.V."/>
            <person name="Debuchy R."/>
            <person name="Gladieux P."/>
            <person name="Hiltunen Thoren M."/>
            <person name="Johannesson H."/>
        </authorList>
    </citation>
    <scope>NUCLEOTIDE SEQUENCE</scope>
    <source>
        <strain evidence="2">SMH4131-1</strain>
    </source>
</reference>
<evidence type="ECO:0000313" key="2">
    <source>
        <dbReference type="EMBL" id="KAK3336705.1"/>
    </source>
</evidence>
<reference evidence="2" key="2">
    <citation type="submission" date="2023-06" db="EMBL/GenBank/DDBJ databases">
        <authorList>
            <consortium name="Lawrence Berkeley National Laboratory"/>
            <person name="Haridas S."/>
            <person name="Hensen N."/>
            <person name="Bonometti L."/>
            <person name="Westerberg I."/>
            <person name="Brannstrom I.O."/>
            <person name="Guillou S."/>
            <person name="Cros-Aarteil S."/>
            <person name="Calhoun S."/>
            <person name="Kuo A."/>
            <person name="Mondo S."/>
            <person name="Pangilinan J."/>
            <person name="Riley R."/>
            <person name="Labutti K."/>
            <person name="Andreopoulos B."/>
            <person name="Lipzen A."/>
            <person name="Chen C."/>
            <person name="Yanf M."/>
            <person name="Daum C."/>
            <person name="Ng V."/>
            <person name="Clum A."/>
            <person name="Steindorff A."/>
            <person name="Ohm R."/>
            <person name="Martin F."/>
            <person name="Silar P."/>
            <person name="Natvig D."/>
            <person name="Lalanne C."/>
            <person name="Gautier V."/>
            <person name="Ament-Velasquez S.L."/>
            <person name="Kruys A."/>
            <person name="Hutchinson M.I."/>
            <person name="Powell A.J."/>
            <person name="Barry K."/>
            <person name="Miller A.N."/>
            <person name="Grigoriev I.V."/>
            <person name="Debuchy R."/>
            <person name="Gladieux P."/>
            <person name="Thoren M.H."/>
            <person name="Johannesson H."/>
        </authorList>
    </citation>
    <scope>NUCLEOTIDE SEQUENCE</scope>
    <source>
        <strain evidence="2">SMH4131-1</strain>
    </source>
</reference>
<accession>A0AAE0J508</accession>
<comment type="caution">
    <text evidence="2">The sequence shown here is derived from an EMBL/GenBank/DDBJ whole genome shotgun (WGS) entry which is preliminary data.</text>
</comment>
<evidence type="ECO:0000256" key="1">
    <source>
        <dbReference type="SAM" id="MobiDB-lite"/>
    </source>
</evidence>
<organism evidence="2 3">
    <name type="scientific">Cercophora scortea</name>
    <dbReference type="NCBI Taxonomy" id="314031"/>
    <lineage>
        <taxon>Eukaryota</taxon>
        <taxon>Fungi</taxon>
        <taxon>Dikarya</taxon>
        <taxon>Ascomycota</taxon>
        <taxon>Pezizomycotina</taxon>
        <taxon>Sordariomycetes</taxon>
        <taxon>Sordariomycetidae</taxon>
        <taxon>Sordariales</taxon>
        <taxon>Lasiosphaeriaceae</taxon>
        <taxon>Cercophora</taxon>
    </lineage>
</organism>
<feature type="region of interest" description="Disordered" evidence="1">
    <location>
        <begin position="16"/>
        <end position="36"/>
    </location>
</feature>
<name>A0AAE0J508_9PEZI</name>